<protein>
    <submittedName>
        <fullName evidence="2">Uncharacterized protein</fullName>
    </submittedName>
</protein>
<reference evidence="2" key="1">
    <citation type="journal article" date="2014" name="Int. J. Syst. Evol. Microbiol.">
        <title>Complete genome sequence of Corynebacterium casei LMG S-19264T (=DSM 44701T), isolated from a smear-ripened cheese.</title>
        <authorList>
            <consortium name="US DOE Joint Genome Institute (JGI-PGF)"/>
            <person name="Walter F."/>
            <person name="Albersmeier A."/>
            <person name="Kalinowski J."/>
            <person name="Ruckert C."/>
        </authorList>
    </citation>
    <scope>NUCLEOTIDE SEQUENCE</scope>
    <source>
        <strain evidence="2">JCM 4369</strain>
    </source>
</reference>
<dbReference type="InterPro" id="IPR027417">
    <property type="entry name" value="P-loop_NTPase"/>
</dbReference>
<organism evidence="2 3">
    <name type="scientific">Streptomyces filipinensis</name>
    <dbReference type="NCBI Taxonomy" id="66887"/>
    <lineage>
        <taxon>Bacteria</taxon>
        <taxon>Bacillati</taxon>
        <taxon>Actinomycetota</taxon>
        <taxon>Actinomycetes</taxon>
        <taxon>Kitasatosporales</taxon>
        <taxon>Streptomycetaceae</taxon>
        <taxon>Streptomyces</taxon>
    </lineage>
</organism>
<dbReference type="PANTHER" id="PTHR35205">
    <property type="entry name" value="NB-ARC AND TPR DOMAIN PROTEIN"/>
    <property type="match status" value="1"/>
</dbReference>
<dbReference type="Gene3D" id="3.40.50.300">
    <property type="entry name" value="P-loop containing nucleotide triphosphate hydrolases"/>
    <property type="match status" value="1"/>
</dbReference>
<name>A0A918IG35_9ACTN</name>
<accession>A0A918IG35</accession>
<dbReference type="SUPFAM" id="SSF52540">
    <property type="entry name" value="P-loop containing nucleoside triphosphate hydrolases"/>
    <property type="match status" value="1"/>
</dbReference>
<gene>
    <name evidence="2" type="ORF">GCM10010260_58470</name>
</gene>
<evidence type="ECO:0000313" key="2">
    <source>
        <dbReference type="EMBL" id="GGV12153.1"/>
    </source>
</evidence>
<dbReference type="PANTHER" id="PTHR35205:SF1">
    <property type="entry name" value="ZU5 DOMAIN-CONTAINING PROTEIN"/>
    <property type="match status" value="1"/>
</dbReference>
<comment type="caution">
    <text evidence="2">The sequence shown here is derived from an EMBL/GenBank/DDBJ whole genome shotgun (WGS) entry which is preliminary data.</text>
</comment>
<reference evidence="2" key="2">
    <citation type="submission" date="2020-09" db="EMBL/GenBank/DDBJ databases">
        <authorList>
            <person name="Sun Q."/>
            <person name="Ohkuma M."/>
        </authorList>
    </citation>
    <scope>NUCLEOTIDE SEQUENCE</scope>
    <source>
        <strain evidence="2">JCM 4369</strain>
    </source>
</reference>
<sequence>MQRWSVRERRSCRPCTGWAESARAPWPPHWAATRTRLDNPVWWIPADTPADLEAGLAALAAALQLAPVQLPPDQLAERAVQWLGTHHGWLLILDNVDDPGHIKQLVARADTGRILITSRLSSGWHDTATPVPLDVLTPAEALALLTRILTSSGGSPDLDGAADLCEELGYLPLAVEQAGAYIAEASLTHHGYLRLLTDHPTEMYREAGEKHRSEQTIAQIWRITLDRLTDTPLAGQVLRILAWYAPDDIPRTLLDPLGTPPEVHRAVRRLAAYNMITATDGTLSVHRLVQALARASDTTDPHRQPGDITTALHQATECLQGATPTDPADPRDPQSWPAGAP</sequence>
<evidence type="ECO:0000313" key="3">
    <source>
        <dbReference type="Proteomes" id="UP000618795"/>
    </source>
</evidence>
<dbReference type="Proteomes" id="UP000618795">
    <property type="component" value="Unassembled WGS sequence"/>
</dbReference>
<dbReference type="AlphaFoldDB" id="A0A918IG35"/>
<keyword evidence="3" id="KW-1185">Reference proteome</keyword>
<proteinExistence type="predicted"/>
<evidence type="ECO:0000256" key="1">
    <source>
        <dbReference type="SAM" id="MobiDB-lite"/>
    </source>
</evidence>
<dbReference type="RefSeq" id="WP_191876494.1">
    <property type="nucleotide sequence ID" value="NZ_BMTD01000015.1"/>
</dbReference>
<dbReference type="EMBL" id="BMTD01000015">
    <property type="protein sequence ID" value="GGV12153.1"/>
    <property type="molecule type" value="Genomic_DNA"/>
</dbReference>
<feature type="region of interest" description="Disordered" evidence="1">
    <location>
        <begin position="316"/>
        <end position="341"/>
    </location>
</feature>